<reference evidence="1" key="2">
    <citation type="journal article" date="2015" name="Fish Shellfish Immunol.">
        <title>Early steps in the European eel (Anguilla anguilla)-Vibrio vulnificus interaction in the gills: Role of the RtxA13 toxin.</title>
        <authorList>
            <person name="Callol A."/>
            <person name="Pajuelo D."/>
            <person name="Ebbesson L."/>
            <person name="Teles M."/>
            <person name="MacKenzie S."/>
            <person name="Amaro C."/>
        </authorList>
    </citation>
    <scope>NUCLEOTIDE SEQUENCE</scope>
</reference>
<accession>A0A0E9RLI6</accession>
<sequence>MKPWSEAGNLHHHGWRPLVSVCLNVHRGVLFCQSTLFFQVLF</sequence>
<protein>
    <submittedName>
        <fullName evidence="1">Uncharacterized protein</fullName>
    </submittedName>
</protein>
<organism evidence="1">
    <name type="scientific">Anguilla anguilla</name>
    <name type="common">European freshwater eel</name>
    <name type="synonym">Muraena anguilla</name>
    <dbReference type="NCBI Taxonomy" id="7936"/>
    <lineage>
        <taxon>Eukaryota</taxon>
        <taxon>Metazoa</taxon>
        <taxon>Chordata</taxon>
        <taxon>Craniata</taxon>
        <taxon>Vertebrata</taxon>
        <taxon>Euteleostomi</taxon>
        <taxon>Actinopterygii</taxon>
        <taxon>Neopterygii</taxon>
        <taxon>Teleostei</taxon>
        <taxon>Anguilliformes</taxon>
        <taxon>Anguillidae</taxon>
        <taxon>Anguilla</taxon>
    </lineage>
</organism>
<dbReference type="AlphaFoldDB" id="A0A0E9RLI6"/>
<dbReference type="EMBL" id="GBXM01078571">
    <property type="protein sequence ID" value="JAH30006.1"/>
    <property type="molecule type" value="Transcribed_RNA"/>
</dbReference>
<proteinExistence type="predicted"/>
<evidence type="ECO:0000313" key="1">
    <source>
        <dbReference type="EMBL" id="JAH30006.1"/>
    </source>
</evidence>
<reference evidence="1" key="1">
    <citation type="submission" date="2014-11" db="EMBL/GenBank/DDBJ databases">
        <authorList>
            <person name="Amaro Gonzalez C."/>
        </authorList>
    </citation>
    <scope>NUCLEOTIDE SEQUENCE</scope>
</reference>
<name>A0A0E9RLI6_ANGAN</name>